<accession>A0A4R3Z718</accession>
<reference evidence="1 2" key="1">
    <citation type="submission" date="2019-03" db="EMBL/GenBank/DDBJ databases">
        <title>Genomic Encyclopedia of Type Strains, Phase IV (KMG-IV): sequencing the most valuable type-strain genomes for metagenomic binning, comparative biology and taxonomic classification.</title>
        <authorList>
            <person name="Goeker M."/>
        </authorList>
    </citation>
    <scope>NUCLEOTIDE SEQUENCE [LARGE SCALE GENOMIC DNA]</scope>
    <source>
        <strain evidence="1 2">DSM 29487</strain>
    </source>
</reference>
<organism evidence="1 2">
    <name type="scientific">Longibaculum muris</name>
    <dbReference type="NCBI Taxonomy" id="1796628"/>
    <lineage>
        <taxon>Bacteria</taxon>
        <taxon>Bacillati</taxon>
        <taxon>Bacillota</taxon>
        <taxon>Erysipelotrichia</taxon>
        <taxon>Erysipelotrichales</taxon>
        <taxon>Coprobacillaceae</taxon>
        <taxon>Longibaculum</taxon>
    </lineage>
</organism>
<name>A0A4R3Z718_9FIRM</name>
<comment type="caution">
    <text evidence="1">The sequence shown here is derived from an EMBL/GenBank/DDBJ whole genome shotgun (WGS) entry which is preliminary data.</text>
</comment>
<proteinExistence type="predicted"/>
<dbReference type="GeneID" id="98914144"/>
<dbReference type="EMBL" id="SMCQ01000001">
    <property type="protein sequence ID" value="TCW03018.1"/>
    <property type="molecule type" value="Genomic_DNA"/>
</dbReference>
<gene>
    <name evidence="1" type="ORF">EDD60_101324</name>
</gene>
<evidence type="ECO:0000313" key="2">
    <source>
        <dbReference type="Proteomes" id="UP000295515"/>
    </source>
</evidence>
<dbReference type="Proteomes" id="UP000295515">
    <property type="component" value="Unassembled WGS sequence"/>
</dbReference>
<evidence type="ECO:0000313" key="1">
    <source>
        <dbReference type="EMBL" id="TCW03018.1"/>
    </source>
</evidence>
<dbReference type="RefSeq" id="WP_132226139.1">
    <property type="nucleotide sequence ID" value="NZ_JANKBF010000002.1"/>
</dbReference>
<sequence length="67" mass="7331">MAMKHKITINVSDPNGKKANVLKAADMRLPSRIARFLFGDFTQVYLLAPGQTVESVNVKELKEGGNA</sequence>
<protein>
    <submittedName>
        <fullName evidence="1">Uncharacterized protein</fullName>
    </submittedName>
</protein>
<dbReference type="AlphaFoldDB" id="A0A4R3Z718"/>
<keyword evidence="2" id="KW-1185">Reference proteome</keyword>